<gene>
    <name evidence="5" type="ORF">BDW42DRAFT_201050</name>
</gene>
<feature type="region of interest" description="Disordered" evidence="4">
    <location>
        <begin position="1"/>
        <end position="20"/>
    </location>
</feature>
<dbReference type="InterPro" id="IPR017795">
    <property type="entry name" value="ABBA_NscD-like"/>
</dbReference>
<dbReference type="Proteomes" id="UP000235023">
    <property type="component" value="Unassembled WGS sequence"/>
</dbReference>
<evidence type="ECO:0000256" key="1">
    <source>
        <dbReference type="ARBA" id="ARBA00010209"/>
    </source>
</evidence>
<accession>A0A2J5HTV7</accession>
<dbReference type="NCBIfam" id="TIGR03429">
    <property type="entry name" value="arom_pren_DMATS"/>
    <property type="match status" value="1"/>
</dbReference>
<dbReference type="OrthoDB" id="5392033at2759"/>
<dbReference type="SFLD" id="SFLDG01162">
    <property type="entry name" value="I"/>
    <property type="match status" value="1"/>
</dbReference>
<feature type="binding site" evidence="3">
    <location>
        <position position="205"/>
    </location>
    <ligand>
        <name>dimethylallyl diphosphate</name>
        <dbReference type="ChEBI" id="CHEBI:57623"/>
    </ligand>
</feature>
<feature type="binding site" evidence="3">
    <location>
        <position position="203"/>
    </location>
    <ligand>
        <name>dimethylallyl diphosphate</name>
        <dbReference type="ChEBI" id="CHEBI:57623"/>
    </ligand>
</feature>
<feature type="compositionally biased region" description="Pro residues" evidence="4">
    <location>
        <begin position="1"/>
        <end position="11"/>
    </location>
</feature>
<keyword evidence="6" id="KW-1185">Reference proteome</keyword>
<evidence type="ECO:0000313" key="5">
    <source>
        <dbReference type="EMBL" id="PLN80799.1"/>
    </source>
</evidence>
<name>A0A2J5HTV7_9EURO</name>
<proteinExistence type="inferred from homology"/>
<dbReference type="AlphaFoldDB" id="A0A2J5HTV7"/>
<evidence type="ECO:0000256" key="4">
    <source>
        <dbReference type="SAM" id="MobiDB-lite"/>
    </source>
</evidence>
<dbReference type="GO" id="GO:0009820">
    <property type="term" value="P:alkaloid metabolic process"/>
    <property type="evidence" value="ECO:0007669"/>
    <property type="project" value="InterPro"/>
</dbReference>
<dbReference type="PANTHER" id="PTHR40627">
    <property type="entry name" value="INDOLE PRENYLTRANSFERASE TDIB-RELATED"/>
    <property type="match status" value="1"/>
</dbReference>
<dbReference type="Pfam" id="PF11991">
    <property type="entry name" value="Trp_DMAT"/>
    <property type="match status" value="1"/>
</dbReference>
<feature type="binding site" evidence="3">
    <location>
        <position position="271"/>
    </location>
    <ligand>
        <name>dimethylallyl diphosphate</name>
        <dbReference type="ChEBI" id="CHEBI:57623"/>
    </ligand>
</feature>
<dbReference type="SFLD" id="SFLDS00036">
    <property type="entry name" value="Aromatic_Prenyltransferase"/>
    <property type="match status" value="1"/>
</dbReference>
<dbReference type="InterPro" id="IPR033964">
    <property type="entry name" value="ABBA"/>
</dbReference>
<keyword evidence="2 5" id="KW-0808">Transferase</keyword>
<feature type="binding site" evidence="3">
    <location>
        <position position="99"/>
    </location>
    <ligand>
        <name>L-tryptophan</name>
        <dbReference type="ChEBI" id="CHEBI:57912"/>
    </ligand>
</feature>
<feature type="binding site" evidence="3">
    <location>
        <position position="275"/>
    </location>
    <ligand>
        <name>dimethylallyl diphosphate</name>
        <dbReference type="ChEBI" id="CHEBI:57623"/>
    </ligand>
</feature>
<comment type="similarity">
    <text evidence="1">Belongs to the tryptophan dimethylallyltransferase family.</text>
</comment>
<dbReference type="InterPro" id="IPR012148">
    <property type="entry name" value="ABBA_DMATS-like"/>
</dbReference>
<sequence length="443" mass="50576">MTVPQDCPPPQSADEGIKSTARVNPAEVLTPYLALSSSDKASWWQETGFLFNRFLEAGQYDLHRQYQFLSFFVHHLVPFLGPYPHKWRSTISRSGLPIEFSLNFQKGSHRLVRIGFEPVSFLSGTAMDPFNQVTVADLLCRLERIHLEGYDTRFFRQLISTFQLSLGEVQRLGEQEGGADAHLLKSQAAFGFDFKPDGNILVKGYVFPYLKAKATGVQVPSLIASAVQNMNAEMKQFLPAFSLIHDYMQESTGYNEYTFLSCDCVDMSQQRLKIYGAHTEVTWAKIAEIWTLGGRLIEEKEIMNGLKLLRQIWSLLHIGEGSRAFKGAFDDGESTADDQVPSPIIWNYEVHPYSTYPVPKLYLPVHGENDLHNARSLAQFWNTLDWPEHAGCYEEILQQLYPDQDVSATARLQSWISYAYTEKKGVYLSVYYHSQDKYLWDSD</sequence>
<feature type="binding site" evidence="3">
    <location>
        <position position="431"/>
    </location>
    <ligand>
        <name>dimethylallyl diphosphate</name>
        <dbReference type="ChEBI" id="CHEBI:57623"/>
    </ligand>
</feature>
<evidence type="ECO:0000256" key="2">
    <source>
        <dbReference type="ARBA" id="ARBA00022679"/>
    </source>
</evidence>
<dbReference type="PANTHER" id="PTHR40627:SF3">
    <property type="entry name" value="PRENYLTRANSFERASE ASQH2-RELATED"/>
    <property type="match status" value="1"/>
</dbReference>
<feature type="binding site" evidence="3">
    <location>
        <position position="362"/>
    </location>
    <ligand>
        <name>dimethylallyl diphosphate</name>
        <dbReference type="ChEBI" id="CHEBI:57623"/>
    </ligand>
</feature>
<evidence type="ECO:0000256" key="3">
    <source>
        <dbReference type="PIRSR" id="PIRSR000509-1"/>
    </source>
</evidence>
<protein>
    <submittedName>
        <fullName evidence="5">Brevianamide F reverse prenyltransferase</fullName>
    </submittedName>
</protein>
<dbReference type="PIRSF" id="PIRSF000509">
    <property type="entry name" value="Trp_DMAT"/>
    <property type="match status" value="1"/>
</dbReference>
<reference evidence="6" key="1">
    <citation type="submission" date="2017-12" db="EMBL/GenBank/DDBJ databases">
        <authorList>
            <consortium name="DOE Joint Genome Institute"/>
            <person name="Mondo S.J."/>
            <person name="Kjaerbolling I."/>
            <person name="Vesth T.C."/>
            <person name="Frisvad J.C."/>
            <person name="Nybo J.L."/>
            <person name="Theobald S."/>
            <person name="Kuo A."/>
            <person name="Bowyer P."/>
            <person name="Matsuda Y."/>
            <person name="Lyhne E.K."/>
            <person name="Kogle M.E."/>
            <person name="Clum A."/>
            <person name="Lipzen A."/>
            <person name="Salamov A."/>
            <person name="Ngan C.Y."/>
            <person name="Daum C."/>
            <person name="Chiniquy J."/>
            <person name="Barry K."/>
            <person name="LaButti K."/>
            <person name="Haridas S."/>
            <person name="Simmons B.A."/>
            <person name="Magnuson J.K."/>
            <person name="Mortensen U.H."/>
            <person name="Larsen T.O."/>
            <person name="Grigoriev I.V."/>
            <person name="Baker S.E."/>
            <person name="Andersen M.R."/>
            <person name="Nordberg H.P."/>
            <person name="Cantor M.N."/>
            <person name="Hua S.X."/>
        </authorList>
    </citation>
    <scope>NUCLEOTIDE SEQUENCE [LARGE SCALE GENOMIC DNA]</scope>
    <source>
        <strain evidence="6">IBT 19404</strain>
    </source>
</reference>
<feature type="binding site" evidence="3">
    <location>
        <position position="273"/>
    </location>
    <ligand>
        <name>dimethylallyl diphosphate</name>
        <dbReference type="ChEBI" id="CHEBI:57623"/>
    </ligand>
</feature>
<evidence type="ECO:0000313" key="6">
    <source>
        <dbReference type="Proteomes" id="UP000235023"/>
    </source>
</evidence>
<dbReference type="EMBL" id="KZ559543">
    <property type="protein sequence ID" value="PLN80799.1"/>
    <property type="molecule type" value="Genomic_DNA"/>
</dbReference>
<dbReference type="CDD" id="cd13929">
    <property type="entry name" value="PT-DMATS_CymD"/>
    <property type="match status" value="1"/>
</dbReference>
<feature type="binding site" evidence="3">
    <location>
        <position position="427"/>
    </location>
    <ligand>
        <name>dimethylallyl diphosphate</name>
        <dbReference type="ChEBI" id="CHEBI:57623"/>
    </ligand>
</feature>
<feature type="binding site" evidence="3">
    <location>
        <position position="113"/>
    </location>
    <ligand>
        <name>dimethylallyl diphosphate</name>
        <dbReference type="ChEBI" id="CHEBI:57623"/>
    </ligand>
</feature>
<dbReference type="GO" id="GO:0016765">
    <property type="term" value="F:transferase activity, transferring alkyl or aryl (other than methyl) groups"/>
    <property type="evidence" value="ECO:0007669"/>
    <property type="project" value="InterPro"/>
</dbReference>
<organism evidence="5 6">
    <name type="scientific">Aspergillus taichungensis</name>
    <dbReference type="NCBI Taxonomy" id="482145"/>
    <lineage>
        <taxon>Eukaryota</taxon>
        <taxon>Fungi</taxon>
        <taxon>Dikarya</taxon>
        <taxon>Ascomycota</taxon>
        <taxon>Pezizomycotina</taxon>
        <taxon>Eurotiomycetes</taxon>
        <taxon>Eurotiomycetidae</taxon>
        <taxon>Eurotiales</taxon>
        <taxon>Aspergillaceae</taxon>
        <taxon>Aspergillus</taxon>
        <taxon>Aspergillus subgen. Circumdati</taxon>
    </lineage>
</organism>